<keyword evidence="7" id="KW-1185">Reference proteome</keyword>
<dbReference type="STRING" id="417373.GCA_001570685_01319"/>
<protein>
    <submittedName>
        <fullName evidence="6">Proteinase</fullName>
    </submittedName>
</protein>
<dbReference type="EMBL" id="AZGC01000003">
    <property type="protein sequence ID" value="KRL96548.1"/>
    <property type="molecule type" value="Genomic_DNA"/>
</dbReference>
<evidence type="ECO:0000256" key="2">
    <source>
        <dbReference type="ARBA" id="ARBA00022723"/>
    </source>
</evidence>
<evidence type="ECO:0000256" key="3">
    <source>
        <dbReference type="ARBA" id="ARBA00022801"/>
    </source>
</evidence>
<keyword evidence="1" id="KW-0645">Protease</keyword>
<dbReference type="GO" id="GO:0031012">
    <property type="term" value="C:extracellular matrix"/>
    <property type="evidence" value="ECO:0007669"/>
    <property type="project" value="InterPro"/>
</dbReference>
<name>A0A0R1UUU9_9LACO</name>
<dbReference type="Proteomes" id="UP000051084">
    <property type="component" value="Unassembled WGS sequence"/>
</dbReference>
<accession>A0A0R1UUU9</accession>
<evidence type="ECO:0000256" key="4">
    <source>
        <dbReference type="ARBA" id="ARBA00022833"/>
    </source>
</evidence>
<dbReference type="CDD" id="cd04268">
    <property type="entry name" value="ZnMc_MMP_like"/>
    <property type="match status" value="1"/>
</dbReference>
<keyword evidence="3" id="KW-0378">Hydrolase</keyword>
<sequence length="209" mass="23716">MKRWGILITYLGLFGLLIYGYQTNHYVERNLNNLISATQVKVTQLISPHTKTDQNSHTAGKWNQPQAKLYLELGNDELTQATKEAVANWNQTGVFHFTITTNRDQADVIITTMQNSSNQAAGLTKMRINSLTHYFVGGTMYLNAAYLLNPMYQYSYQQVVNTAEHELGHVIGLNHTNEISVMQPRGSNFTIQPRDVNQVKQMYQKSGSK</sequence>
<dbReference type="Gene3D" id="3.40.390.10">
    <property type="entry name" value="Collagenase (Catalytic Domain)"/>
    <property type="match status" value="1"/>
</dbReference>
<dbReference type="AlphaFoldDB" id="A0A0R1UUU9"/>
<dbReference type="GO" id="GO:0004222">
    <property type="term" value="F:metalloendopeptidase activity"/>
    <property type="evidence" value="ECO:0007669"/>
    <property type="project" value="InterPro"/>
</dbReference>
<dbReference type="Pfam" id="PF00413">
    <property type="entry name" value="Peptidase_M10"/>
    <property type="match status" value="1"/>
</dbReference>
<comment type="caution">
    <text evidence="6">The sequence shown here is derived from an EMBL/GenBank/DDBJ whole genome shotgun (WGS) entry which is preliminary data.</text>
</comment>
<proteinExistence type="predicted"/>
<dbReference type="SUPFAM" id="SSF55486">
    <property type="entry name" value="Metalloproteases ('zincins'), catalytic domain"/>
    <property type="match status" value="1"/>
</dbReference>
<evidence type="ECO:0000259" key="5">
    <source>
        <dbReference type="Pfam" id="PF00413"/>
    </source>
</evidence>
<evidence type="ECO:0000313" key="7">
    <source>
        <dbReference type="Proteomes" id="UP000051084"/>
    </source>
</evidence>
<dbReference type="InterPro" id="IPR001818">
    <property type="entry name" value="Pept_M10_metallopeptidase"/>
</dbReference>
<keyword evidence="2" id="KW-0479">Metal-binding</keyword>
<keyword evidence="4" id="KW-0862">Zinc</keyword>
<dbReference type="InterPro" id="IPR024079">
    <property type="entry name" value="MetalloPept_cat_dom_sf"/>
</dbReference>
<feature type="domain" description="Peptidase M10 metallopeptidase" evidence="5">
    <location>
        <begin position="73"/>
        <end position="203"/>
    </location>
</feature>
<evidence type="ECO:0000256" key="1">
    <source>
        <dbReference type="ARBA" id="ARBA00022670"/>
    </source>
</evidence>
<evidence type="ECO:0000313" key="6">
    <source>
        <dbReference type="EMBL" id="KRL96548.1"/>
    </source>
</evidence>
<dbReference type="GO" id="GO:0008270">
    <property type="term" value="F:zinc ion binding"/>
    <property type="evidence" value="ECO:0007669"/>
    <property type="project" value="InterPro"/>
</dbReference>
<dbReference type="RefSeq" id="WP_054653482.1">
    <property type="nucleotide sequence ID" value="NZ_AZGC01000003.1"/>
</dbReference>
<dbReference type="GO" id="GO:0006508">
    <property type="term" value="P:proteolysis"/>
    <property type="evidence" value="ECO:0007669"/>
    <property type="project" value="UniProtKB-KW"/>
</dbReference>
<organism evidence="6 7">
    <name type="scientific">Limosilactobacillus equigenerosi DSM 18793 = JCM 14505</name>
    <dbReference type="NCBI Taxonomy" id="1423742"/>
    <lineage>
        <taxon>Bacteria</taxon>
        <taxon>Bacillati</taxon>
        <taxon>Bacillota</taxon>
        <taxon>Bacilli</taxon>
        <taxon>Lactobacillales</taxon>
        <taxon>Lactobacillaceae</taxon>
        <taxon>Limosilactobacillus</taxon>
    </lineage>
</organism>
<dbReference type="PATRIC" id="fig|1423742.4.peg.957"/>
<gene>
    <name evidence="6" type="ORF">FC21_GL000920</name>
</gene>
<reference evidence="6 7" key="1">
    <citation type="journal article" date="2015" name="Genome Announc.">
        <title>Expanding the biotechnology potential of lactobacilli through comparative genomics of 213 strains and associated genera.</title>
        <authorList>
            <person name="Sun Z."/>
            <person name="Harris H.M."/>
            <person name="McCann A."/>
            <person name="Guo C."/>
            <person name="Argimon S."/>
            <person name="Zhang W."/>
            <person name="Yang X."/>
            <person name="Jeffery I.B."/>
            <person name="Cooney J.C."/>
            <person name="Kagawa T.F."/>
            <person name="Liu W."/>
            <person name="Song Y."/>
            <person name="Salvetti E."/>
            <person name="Wrobel A."/>
            <person name="Rasinkangas P."/>
            <person name="Parkhill J."/>
            <person name="Rea M.C."/>
            <person name="O'Sullivan O."/>
            <person name="Ritari J."/>
            <person name="Douillard F.P."/>
            <person name="Paul Ross R."/>
            <person name="Yang R."/>
            <person name="Briner A.E."/>
            <person name="Felis G.E."/>
            <person name="de Vos W.M."/>
            <person name="Barrangou R."/>
            <person name="Klaenhammer T.R."/>
            <person name="Caufield P.W."/>
            <person name="Cui Y."/>
            <person name="Zhang H."/>
            <person name="O'Toole P.W."/>
        </authorList>
    </citation>
    <scope>NUCLEOTIDE SEQUENCE [LARGE SCALE GENOMIC DNA]</scope>
    <source>
        <strain evidence="6 7">DSM 18793</strain>
    </source>
</reference>